<feature type="transmembrane region" description="Helical" evidence="7">
    <location>
        <begin position="242"/>
        <end position="264"/>
    </location>
</feature>
<feature type="transmembrane region" description="Helical" evidence="7">
    <location>
        <begin position="386"/>
        <end position="404"/>
    </location>
</feature>
<sequence>MRAKGALAGVFVALLFAAALVGSCGVLIESAMRAHAPTERYRAAAAVVTGPQEVSYTRKEMGGDPETQRRPLSERSRVPIAAGARLRAVPGVRAVVADVTFPVVLSTGAALSGHGWDSAPLRPYTLTSGRAPQAPGEVVVSQAAGARIGQTVHVQVGGPARPFRVTGLVGAGPAAAFFAPKTAAALYGRPGKADALAVLGAGKVDAAALRAAAPGLTVATGAARGDAEDLAVAAVRSDILELGASLGGVAVMTALIVVGGLIALSVRERAREFALLRAIGATPWQVRRALLRETLLAGAPAALLGGLLALPIGAGMHAAMVRKHVLPDGFGLTLSAYPVLAAVAITLLAALLIALLACLRASRIRPVQALGEAAAEPAGLPRWRRIAGAVFLLAGLGALGSSTVTSGAAASAAIGGLVTSLIVATALLGPLLARLGNRVLGRAAAGVSPVAGRLAQHASSAAAARAGSVITPVALAVAFAGTQLFAQPTVVHATTQQSAAGNRADQIVVSAGPGLPRDVAAAVRRAPGVTAATPVKNTSVVMAVSELGESDLRTLTARGIGADAAATLDPDVTAGDLAGLRGTAVALSADVAGGHPVGSTAPLWLGDGTRVDARVVAVYERGLGFGDVLLPHDLATAHATTSLDDQVLVRGRADLRAALAPYAGARAVDRAAFDARLSQDVRLQGFVNYVVVVAIAGFIVIGLVTTLALATAARRRELTLLRLVGATRRQVLRMLRLEAVIVLGTGIATGGLIAAVTLMAFATAVTGLPLPSVSPATSAVVLLGVGGAGAAAILIPARAILGRRTSPKIS</sequence>
<proteinExistence type="predicted"/>
<reference evidence="9 10" key="1">
    <citation type="submission" date="2021-07" db="EMBL/GenBank/DDBJ databases">
        <title>Actinomadura sp. PM05-2 isolated from lichen.</title>
        <authorList>
            <person name="Somphong A."/>
            <person name="Phongsopitanun W."/>
            <person name="Tanasupawat S."/>
            <person name="Peongsungnone V."/>
        </authorList>
    </citation>
    <scope>NUCLEOTIDE SEQUENCE [LARGE SCALE GENOMIC DNA]</scope>
    <source>
        <strain evidence="9 10">PM05-2</strain>
    </source>
</reference>
<evidence type="ECO:0000256" key="3">
    <source>
        <dbReference type="ARBA" id="ARBA00022692"/>
    </source>
</evidence>
<keyword evidence="2" id="KW-1003">Cell membrane</keyword>
<feature type="transmembrane region" description="Helical" evidence="7">
    <location>
        <begin position="295"/>
        <end position="316"/>
    </location>
</feature>
<dbReference type="Pfam" id="PF02687">
    <property type="entry name" value="FtsX"/>
    <property type="match status" value="2"/>
</dbReference>
<organism evidence="9 10">
    <name type="scientific">Actinomadura parmotrematis</name>
    <dbReference type="NCBI Taxonomy" id="2864039"/>
    <lineage>
        <taxon>Bacteria</taxon>
        <taxon>Bacillati</taxon>
        <taxon>Actinomycetota</taxon>
        <taxon>Actinomycetes</taxon>
        <taxon>Streptosporangiales</taxon>
        <taxon>Thermomonosporaceae</taxon>
        <taxon>Actinomadura</taxon>
    </lineage>
</organism>
<feature type="transmembrane region" description="Helical" evidence="7">
    <location>
        <begin position="336"/>
        <end position="359"/>
    </location>
</feature>
<dbReference type="InterPro" id="IPR003838">
    <property type="entry name" value="ABC3_permease_C"/>
</dbReference>
<feature type="transmembrane region" description="Helical" evidence="7">
    <location>
        <begin position="734"/>
        <end position="761"/>
    </location>
</feature>
<evidence type="ECO:0000256" key="6">
    <source>
        <dbReference type="SAM" id="MobiDB-lite"/>
    </source>
</evidence>
<dbReference type="PANTHER" id="PTHR30287:SF1">
    <property type="entry name" value="INNER MEMBRANE PROTEIN"/>
    <property type="match status" value="1"/>
</dbReference>
<feature type="domain" description="ABC3 transporter permease C-terminal" evidence="8">
    <location>
        <begin position="246"/>
        <end position="365"/>
    </location>
</feature>
<dbReference type="EMBL" id="JAIBOA010000019">
    <property type="protein sequence ID" value="MBW8485952.1"/>
    <property type="molecule type" value="Genomic_DNA"/>
</dbReference>
<evidence type="ECO:0000313" key="9">
    <source>
        <dbReference type="EMBL" id="MBW8485952.1"/>
    </source>
</evidence>
<accession>A0ABS7G293</accession>
<feature type="transmembrane region" description="Helical" evidence="7">
    <location>
        <begin position="410"/>
        <end position="433"/>
    </location>
</feature>
<dbReference type="RefSeq" id="WP_220169189.1">
    <property type="nucleotide sequence ID" value="NZ_JAIBOA010000019.1"/>
</dbReference>
<dbReference type="InterPro" id="IPR038766">
    <property type="entry name" value="Membrane_comp_ABC_pdt"/>
</dbReference>
<feature type="region of interest" description="Disordered" evidence="6">
    <location>
        <begin position="55"/>
        <end position="75"/>
    </location>
</feature>
<gene>
    <name evidence="9" type="ORF">K1Y72_26490</name>
</gene>
<keyword evidence="10" id="KW-1185">Reference proteome</keyword>
<evidence type="ECO:0000256" key="4">
    <source>
        <dbReference type="ARBA" id="ARBA00022989"/>
    </source>
</evidence>
<feature type="compositionally biased region" description="Basic and acidic residues" evidence="6">
    <location>
        <begin position="56"/>
        <end position="75"/>
    </location>
</feature>
<keyword evidence="3 7" id="KW-0812">Transmembrane</keyword>
<keyword evidence="4 7" id="KW-1133">Transmembrane helix</keyword>
<evidence type="ECO:0000313" key="10">
    <source>
        <dbReference type="Proteomes" id="UP000774570"/>
    </source>
</evidence>
<feature type="transmembrane region" description="Helical" evidence="7">
    <location>
        <begin position="462"/>
        <end position="486"/>
    </location>
</feature>
<comment type="subcellular location">
    <subcellularLocation>
        <location evidence="1">Cell membrane</location>
        <topology evidence="1">Multi-pass membrane protein</topology>
    </subcellularLocation>
</comment>
<dbReference type="PROSITE" id="PS51257">
    <property type="entry name" value="PROKAR_LIPOPROTEIN"/>
    <property type="match status" value="1"/>
</dbReference>
<feature type="transmembrane region" description="Helical" evidence="7">
    <location>
        <begin position="686"/>
        <end position="713"/>
    </location>
</feature>
<evidence type="ECO:0000256" key="5">
    <source>
        <dbReference type="ARBA" id="ARBA00023136"/>
    </source>
</evidence>
<feature type="domain" description="ABC3 transporter permease C-terminal" evidence="8">
    <location>
        <begin position="690"/>
        <end position="801"/>
    </location>
</feature>
<keyword evidence="5 7" id="KW-0472">Membrane</keyword>
<evidence type="ECO:0000259" key="8">
    <source>
        <dbReference type="Pfam" id="PF02687"/>
    </source>
</evidence>
<evidence type="ECO:0000256" key="2">
    <source>
        <dbReference type="ARBA" id="ARBA00022475"/>
    </source>
</evidence>
<dbReference type="Proteomes" id="UP000774570">
    <property type="component" value="Unassembled WGS sequence"/>
</dbReference>
<dbReference type="PANTHER" id="PTHR30287">
    <property type="entry name" value="MEMBRANE COMPONENT OF PREDICTED ABC SUPERFAMILY METABOLITE UPTAKE TRANSPORTER"/>
    <property type="match status" value="1"/>
</dbReference>
<protein>
    <submittedName>
        <fullName evidence="9">ABC transporter permease</fullName>
    </submittedName>
</protein>
<name>A0ABS7G293_9ACTN</name>
<feature type="transmembrane region" description="Helical" evidence="7">
    <location>
        <begin position="781"/>
        <end position="801"/>
    </location>
</feature>
<evidence type="ECO:0000256" key="7">
    <source>
        <dbReference type="SAM" id="Phobius"/>
    </source>
</evidence>
<evidence type="ECO:0000256" key="1">
    <source>
        <dbReference type="ARBA" id="ARBA00004651"/>
    </source>
</evidence>
<comment type="caution">
    <text evidence="9">The sequence shown here is derived from an EMBL/GenBank/DDBJ whole genome shotgun (WGS) entry which is preliminary data.</text>
</comment>